<dbReference type="PRINTS" id="PR01434">
    <property type="entry name" value="NADHDHGNASE5"/>
</dbReference>
<dbReference type="HOGENOM" id="CLU_007100_6_3_11"/>
<dbReference type="InterPro" id="IPR003945">
    <property type="entry name" value="NU5C-like"/>
</dbReference>
<feature type="domain" description="NADH:quinone oxidoreductase/Mrp antiporter transmembrane" evidence="7">
    <location>
        <begin position="355"/>
        <end position="433"/>
    </location>
</feature>
<feature type="transmembrane region" description="Helical" evidence="6">
    <location>
        <begin position="214"/>
        <end position="232"/>
    </location>
</feature>
<feature type="transmembrane region" description="Helical" evidence="6">
    <location>
        <begin position="369"/>
        <end position="389"/>
    </location>
</feature>
<dbReference type="eggNOG" id="COG1009">
    <property type="taxonomic scope" value="Bacteria"/>
</dbReference>
<evidence type="ECO:0000259" key="7">
    <source>
        <dbReference type="Pfam" id="PF00361"/>
    </source>
</evidence>
<feature type="transmembrane region" description="Helical" evidence="6">
    <location>
        <begin position="172"/>
        <end position="194"/>
    </location>
</feature>
<evidence type="ECO:0000259" key="8">
    <source>
        <dbReference type="Pfam" id="PF00662"/>
    </source>
</evidence>
<name>N0E2C0_9MICO</name>
<dbReference type="GO" id="GO:0003954">
    <property type="term" value="F:NADH dehydrogenase activity"/>
    <property type="evidence" value="ECO:0007669"/>
    <property type="project" value="TreeGrafter"/>
</dbReference>
<protein>
    <submittedName>
        <fullName evidence="9">NADH-quinone oxidoreductase subunit L</fullName>
        <ecNumber evidence="9">1.6.99.5</ecNumber>
    </submittedName>
</protein>
<dbReference type="PANTHER" id="PTHR42829:SF2">
    <property type="entry name" value="NADH-UBIQUINONE OXIDOREDUCTASE CHAIN 5"/>
    <property type="match status" value="1"/>
</dbReference>
<reference evidence="9 10" key="1">
    <citation type="journal article" date="2013" name="ISME J.">
        <title>A metabolic model for members of the genus Tetrasphaera involved in enhanced biological phosphorus removal.</title>
        <authorList>
            <person name="Kristiansen R."/>
            <person name="Nguyen H.T.T."/>
            <person name="Saunders A.M."/>
            <person name="Nielsen J.L."/>
            <person name="Wimmer R."/>
            <person name="Le V.Q."/>
            <person name="McIlroy S.J."/>
            <person name="Petrovski S."/>
            <person name="Seviour R.J."/>
            <person name="Calteau A."/>
            <person name="Nielsen K.L."/>
            <person name="Nielsen P.H."/>
        </authorList>
    </citation>
    <scope>NUCLEOTIDE SEQUENCE [LARGE SCALE GENOMIC DNA]</scope>
    <source>
        <strain evidence="9 10">Lp2</strain>
    </source>
</reference>
<dbReference type="GO" id="GO:0008137">
    <property type="term" value="F:NADH dehydrogenase (ubiquinone) activity"/>
    <property type="evidence" value="ECO:0007669"/>
    <property type="project" value="InterPro"/>
</dbReference>
<feature type="transmembrane region" description="Helical" evidence="6">
    <location>
        <begin position="130"/>
        <end position="151"/>
    </location>
</feature>
<dbReference type="GO" id="GO:0012505">
    <property type="term" value="C:endomembrane system"/>
    <property type="evidence" value="ECO:0007669"/>
    <property type="project" value="UniProtKB-SubCell"/>
</dbReference>
<evidence type="ECO:0000256" key="4">
    <source>
        <dbReference type="ARBA" id="ARBA00023136"/>
    </source>
</evidence>
<proteinExistence type="predicted"/>
<keyword evidence="2 5" id="KW-0812">Transmembrane</keyword>
<dbReference type="Pfam" id="PF00662">
    <property type="entry name" value="Proton_antipo_N"/>
    <property type="match status" value="1"/>
</dbReference>
<evidence type="ECO:0000313" key="10">
    <source>
        <dbReference type="Proteomes" id="UP000013167"/>
    </source>
</evidence>
<organism evidence="9 10">
    <name type="scientific">Phycicoccus elongatus Lp2</name>
    <dbReference type="NCBI Taxonomy" id="1193181"/>
    <lineage>
        <taxon>Bacteria</taxon>
        <taxon>Bacillati</taxon>
        <taxon>Actinomycetota</taxon>
        <taxon>Actinomycetes</taxon>
        <taxon>Micrococcales</taxon>
        <taxon>Intrasporangiaceae</taxon>
        <taxon>Phycicoccus</taxon>
    </lineage>
</organism>
<dbReference type="Proteomes" id="UP000013167">
    <property type="component" value="Unassembled WGS sequence"/>
</dbReference>
<comment type="subcellular location">
    <subcellularLocation>
        <location evidence="1">Endomembrane system</location>
        <topology evidence="1">Multi-pass membrane protein</topology>
    </subcellularLocation>
    <subcellularLocation>
        <location evidence="5">Membrane</location>
        <topology evidence="5">Multi-pass membrane protein</topology>
    </subcellularLocation>
</comment>
<keyword evidence="4 6" id="KW-0472">Membrane</keyword>
<dbReference type="InterPro" id="IPR001750">
    <property type="entry name" value="ND/Mrp_TM"/>
</dbReference>
<feature type="transmembrane region" description="Helical" evidence="6">
    <location>
        <begin position="279"/>
        <end position="301"/>
    </location>
</feature>
<dbReference type="EMBL" id="CAIZ01000115">
    <property type="protein sequence ID" value="CCH69926.1"/>
    <property type="molecule type" value="Genomic_DNA"/>
</dbReference>
<gene>
    <name evidence="9" type="primary">nuoL</name>
    <name evidence="9" type="ORF">BN10_460027</name>
</gene>
<sequence>MSALLLIVVSAVIGVVVLLTRRWAVVVRALAPAGSGFLALLAGGAMLRTQAPETISWLPSIDLGGLFLPLDLGTSRPLAAISFVVALVSAAVQIYSTWYLRDDERYPVFAATVALFTAAMFLVVHSRDLALTLVGWEVMGWCSYLLIGHWSRKESARRAAHKAFLVTRLADVGFVLGVVGLATSVGSTGYAVVLRLWAEPTVCDAYGCVGPNPVLRNTFLVLIIVGVLGKSAQVPFQDWLPDAMEGPTPASALIHAATMVAAGTVVLAGLYPALAQAEVARWVLGIATSVTMVLAALLAMGQSDLKRLLAWSTVSQVAIMLSALAAAPVILEQQPGEPPAVGVPPGPALAIVPGAALFHLWSHALFKSLLFLAIGLLGVIAGGTTAALLRGAGMRTRLGRSAFLIGLLSLAGVPLVVGGFSKESVIDTAYQGASQGGPGLLVLLALLVTVVLTASYSTRAYLVIAELIDVTAPVEAVGEMSESRRQRRSESLDPDGRGAANAVLVTLAVLTLIGGLALALDLFDLHGLSWVWTLITVLLIGVGAGLAFALGRAGDPGVRFAGRRVALFDGGFGADTAYRALAKPVVHLARIVAFVDTEVIDGYVRGAAVTARLGGAVTERAHRAERLRTGGWLVVLGLVAVLAVGVFAWR</sequence>
<feature type="transmembrane region" description="Helical" evidence="6">
    <location>
        <begin position="530"/>
        <end position="550"/>
    </location>
</feature>
<keyword evidence="10" id="KW-1185">Reference proteome</keyword>
<dbReference type="RefSeq" id="WP_010849802.1">
    <property type="nucleotide sequence ID" value="NZ_HF570956.1"/>
</dbReference>
<feature type="transmembrane region" description="Helical" evidence="6">
    <location>
        <begin position="498"/>
        <end position="518"/>
    </location>
</feature>
<evidence type="ECO:0000256" key="6">
    <source>
        <dbReference type="SAM" id="Phobius"/>
    </source>
</evidence>
<evidence type="ECO:0000256" key="1">
    <source>
        <dbReference type="ARBA" id="ARBA00004127"/>
    </source>
</evidence>
<feature type="transmembrane region" description="Helical" evidence="6">
    <location>
        <begin position="106"/>
        <end position="124"/>
    </location>
</feature>
<keyword evidence="9" id="KW-0560">Oxidoreductase</keyword>
<feature type="transmembrane region" description="Helical" evidence="6">
    <location>
        <begin position="78"/>
        <end position="99"/>
    </location>
</feature>
<feature type="transmembrane region" description="Helical" evidence="6">
    <location>
        <begin position="440"/>
        <end position="458"/>
    </location>
</feature>
<dbReference type="Pfam" id="PF00361">
    <property type="entry name" value="Proton_antipo_M"/>
    <property type="match status" value="2"/>
</dbReference>
<dbReference type="GO" id="GO:0016020">
    <property type="term" value="C:membrane"/>
    <property type="evidence" value="ECO:0007669"/>
    <property type="project" value="UniProtKB-SubCell"/>
</dbReference>
<dbReference type="PANTHER" id="PTHR42829">
    <property type="entry name" value="NADH-UBIQUINONE OXIDOREDUCTASE CHAIN 5"/>
    <property type="match status" value="1"/>
</dbReference>
<dbReference type="GO" id="GO:0042773">
    <property type="term" value="P:ATP synthesis coupled electron transport"/>
    <property type="evidence" value="ECO:0007669"/>
    <property type="project" value="InterPro"/>
</dbReference>
<comment type="caution">
    <text evidence="9">The sequence shown here is derived from an EMBL/GenBank/DDBJ whole genome shotgun (WGS) entry which is preliminary data.</text>
</comment>
<accession>N0E2C0</accession>
<feature type="domain" description="NADH:quinone oxidoreductase/Mrp antiporter transmembrane" evidence="7">
    <location>
        <begin position="126"/>
        <end position="326"/>
    </location>
</feature>
<dbReference type="AlphaFoldDB" id="N0E2C0"/>
<dbReference type="EC" id="1.6.99.5" evidence="9"/>
<feature type="domain" description="NADH-Ubiquinone oxidoreductase (complex I) chain 5 N-terminal" evidence="8">
    <location>
        <begin position="79"/>
        <end position="109"/>
    </location>
</feature>
<dbReference type="InterPro" id="IPR001516">
    <property type="entry name" value="Proton_antipo_N"/>
</dbReference>
<dbReference type="GO" id="GO:0015990">
    <property type="term" value="P:electron transport coupled proton transport"/>
    <property type="evidence" value="ECO:0007669"/>
    <property type="project" value="TreeGrafter"/>
</dbReference>
<evidence type="ECO:0000313" key="9">
    <source>
        <dbReference type="EMBL" id="CCH69926.1"/>
    </source>
</evidence>
<feature type="transmembrane region" description="Helical" evidence="6">
    <location>
        <begin position="308"/>
        <end position="331"/>
    </location>
</feature>
<feature type="transmembrane region" description="Helical" evidence="6">
    <location>
        <begin position="630"/>
        <end position="649"/>
    </location>
</feature>
<evidence type="ECO:0000256" key="3">
    <source>
        <dbReference type="ARBA" id="ARBA00022989"/>
    </source>
</evidence>
<evidence type="ECO:0000256" key="2">
    <source>
        <dbReference type="ARBA" id="ARBA00022692"/>
    </source>
</evidence>
<feature type="transmembrane region" description="Helical" evidence="6">
    <location>
        <begin position="401"/>
        <end position="420"/>
    </location>
</feature>
<evidence type="ECO:0000256" key="5">
    <source>
        <dbReference type="RuleBase" id="RU000320"/>
    </source>
</evidence>
<feature type="transmembrane region" description="Helical" evidence="6">
    <location>
        <begin position="252"/>
        <end position="273"/>
    </location>
</feature>
<keyword evidence="3 6" id="KW-1133">Transmembrane helix</keyword>
<dbReference type="STRING" id="1193181.BN10_460027"/>